<accession>F2IID1</accession>
<evidence type="ECO:0008006" key="3">
    <source>
        <dbReference type="Google" id="ProtNLM"/>
    </source>
</evidence>
<dbReference type="HOGENOM" id="CLU_160523_0_0_10"/>
<evidence type="ECO:0000313" key="1">
    <source>
        <dbReference type="EMBL" id="AEA44857.1"/>
    </source>
</evidence>
<keyword evidence="2" id="KW-1185">Reference proteome</keyword>
<gene>
    <name evidence="1" type="ordered locus">Fluta_2878</name>
</gene>
<organism evidence="1 2">
    <name type="scientific">Fluviicola taffensis (strain DSM 16823 / NCIMB 13979 / RW262)</name>
    <dbReference type="NCBI Taxonomy" id="755732"/>
    <lineage>
        <taxon>Bacteria</taxon>
        <taxon>Pseudomonadati</taxon>
        <taxon>Bacteroidota</taxon>
        <taxon>Flavobacteriia</taxon>
        <taxon>Flavobacteriales</taxon>
        <taxon>Crocinitomicaceae</taxon>
        <taxon>Fluviicola</taxon>
    </lineage>
</organism>
<dbReference type="OrthoDB" id="9804942at2"/>
<reference evidence="1 2" key="1">
    <citation type="journal article" date="2011" name="Stand. Genomic Sci.">
        <title>Complete genome sequence of the gliding freshwater bacterium Fluviicola taffensis type strain (RW262).</title>
        <authorList>
            <person name="Woyke T."/>
            <person name="Chertkov O."/>
            <person name="Lapidus A."/>
            <person name="Nolan M."/>
            <person name="Lucas S."/>
            <person name="Del Rio T.G."/>
            <person name="Tice H."/>
            <person name="Cheng J.F."/>
            <person name="Tapia R."/>
            <person name="Han C."/>
            <person name="Goodwin L."/>
            <person name="Pitluck S."/>
            <person name="Liolios K."/>
            <person name="Pagani I."/>
            <person name="Ivanova N."/>
            <person name="Huntemann M."/>
            <person name="Mavromatis K."/>
            <person name="Mikhailova N."/>
            <person name="Pati A."/>
            <person name="Chen A."/>
            <person name="Palaniappan K."/>
            <person name="Land M."/>
            <person name="Hauser L."/>
            <person name="Brambilla E.M."/>
            <person name="Rohde M."/>
            <person name="Mwirichia R."/>
            <person name="Sikorski J."/>
            <person name="Tindall B.J."/>
            <person name="Goker M."/>
            <person name="Bristow J."/>
            <person name="Eisen J.A."/>
            <person name="Markowitz V."/>
            <person name="Hugenholtz P."/>
            <person name="Klenk H.P."/>
            <person name="Kyrpides N.C."/>
        </authorList>
    </citation>
    <scope>NUCLEOTIDE SEQUENCE [LARGE SCALE GENOMIC DNA]</scope>
    <source>
        <strain evidence="2">DSM 16823 / RW262 / RW262</strain>
    </source>
</reference>
<dbReference type="Proteomes" id="UP000007463">
    <property type="component" value="Chromosome"/>
</dbReference>
<protein>
    <recommendedName>
        <fullName evidence="3">DUF721 domain-containing protein</fullName>
    </recommendedName>
</protein>
<dbReference type="InterPro" id="IPR007922">
    <property type="entry name" value="DciA-like"/>
</dbReference>
<proteinExistence type="predicted"/>
<dbReference type="PANTHER" id="PTHR36456">
    <property type="entry name" value="UPF0232 PROTEIN SCO3875"/>
    <property type="match status" value="1"/>
</dbReference>
<dbReference type="EMBL" id="CP002542">
    <property type="protein sequence ID" value="AEA44857.1"/>
    <property type="molecule type" value="Genomic_DNA"/>
</dbReference>
<dbReference type="RefSeq" id="WP_013687626.1">
    <property type="nucleotide sequence ID" value="NC_015321.1"/>
</dbReference>
<dbReference type="PANTHER" id="PTHR36456:SF1">
    <property type="entry name" value="UPF0232 PROTEIN SCO3875"/>
    <property type="match status" value="1"/>
</dbReference>
<name>F2IID1_FLUTR</name>
<dbReference type="STRING" id="755732.Fluta_2878"/>
<dbReference type="AlphaFoldDB" id="F2IID1"/>
<dbReference type="Pfam" id="PF05258">
    <property type="entry name" value="DciA"/>
    <property type="match status" value="1"/>
</dbReference>
<sequence>MSEWDERKRSGNAQPMKELVDKLMSAYQLQGKMTEMEVLSKWEEMMGKAVATRTTHLQIRMGVLILRLNSSVMRDELAHGKQIIIERVNQTAGKQIIHDVWFE</sequence>
<dbReference type="eggNOG" id="COG5512">
    <property type="taxonomic scope" value="Bacteria"/>
</dbReference>
<dbReference type="KEGG" id="fte:Fluta_2878"/>
<reference evidence="2" key="2">
    <citation type="submission" date="2011-02" db="EMBL/GenBank/DDBJ databases">
        <title>The complete genome of Fluviicola taffensis DSM 16823.</title>
        <authorList>
            <consortium name="US DOE Joint Genome Institute (JGI-PGF)"/>
            <person name="Lucas S."/>
            <person name="Copeland A."/>
            <person name="Lapidus A."/>
            <person name="Bruce D."/>
            <person name="Goodwin L."/>
            <person name="Pitluck S."/>
            <person name="Kyrpides N."/>
            <person name="Mavromatis K."/>
            <person name="Ivanova N."/>
            <person name="Mikhailova N."/>
            <person name="Pagani I."/>
            <person name="Chertkov O."/>
            <person name="Detter J.C."/>
            <person name="Han C."/>
            <person name="Tapia R."/>
            <person name="Land M."/>
            <person name="Hauser L."/>
            <person name="Markowitz V."/>
            <person name="Cheng J.-F."/>
            <person name="Hugenholtz P."/>
            <person name="Woyke T."/>
            <person name="Wu D."/>
            <person name="Tindall B."/>
            <person name="Pomrenke H.G."/>
            <person name="Brambilla E."/>
            <person name="Klenk H.-P."/>
            <person name="Eisen J.A."/>
        </authorList>
    </citation>
    <scope>NUCLEOTIDE SEQUENCE [LARGE SCALE GENOMIC DNA]</scope>
    <source>
        <strain evidence="2">DSM 16823 / RW262 / RW262</strain>
    </source>
</reference>
<evidence type="ECO:0000313" key="2">
    <source>
        <dbReference type="Proteomes" id="UP000007463"/>
    </source>
</evidence>